<dbReference type="AlphaFoldDB" id="A0A174BNR1"/>
<sequence length="122" mass="13476">MNRKRLIIIGTVLAVIAIVVVLAITQSPKWSQLSFEAIVQETITQPDGEVRLIVERTTEIYGSPMNSLGISESTALIDKDGNPISIDVIQPGVTVKITLKNAFNEETPFYYPTIYEIKLIGN</sequence>
<accession>A0A174BNR1</accession>
<gene>
    <name evidence="1" type="ORF">ERS852407_01667</name>
</gene>
<dbReference type="RefSeq" id="WP_055654142.1">
    <property type="nucleotide sequence ID" value="NZ_CABIXC010000003.1"/>
</dbReference>
<evidence type="ECO:0000313" key="1">
    <source>
        <dbReference type="EMBL" id="CUO02394.1"/>
    </source>
</evidence>
<organism evidence="1 2">
    <name type="scientific">Hungatella hathewayi</name>
    <dbReference type="NCBI Taxonomy" id="154046"/>
    <lineage>
        <taxon>Bacteria</taxon>
        <taxon>Bacillati</taxon>
        <taxon>Bacillota</taxon>
        <taxon>Clostridia</taxon>
        <taxon>Lachnospirales</taxon>
        <taxon>Lachnospiraceae</taxon>
        <taxon>Hungatella</taxon>
    </lineage>
</organism>
<name>A0A174BNR1_9FIRM</name>
<evidence type="ECO:0000313" key="2">
    <source>
        <dbReference type="Proteomes" id="UP000095651"/>
    </source>
</evidence>
<reference evidence="1 2" key="1">
    <citation type="submission" date="2015-09" db="EMBL/GenBank/DDBJ databases">
        <authorList>
            <consortium name="Pathogen Informatics"/>
        </authorList>
    </citation>
    <scope>NUCLEOTIDE SEQUENCE [LARGE SCALE GENOMIC DNA]</scope>
    <source>
        <strain evidence="1 2">2789STDY5608850</strain>
    </source>
</reference>
<evidence type="ECO:0008006" key="3">
    <source>
        <dbReference type="Google" id="ProtNLM"/>
    </source>
</evidence>
<protein>
    <recommendedName>
        <fullName evidence="3">DUF3221 domain-containing protein</fullName>
    </recommendedName>
</protein>
<dbReference type="EMBL" id="CYZE01000003">
    <property type="protein sequence ID" value="CUO02394.1"/>
    <property type="molecule type" value="Genomic_DNA"/>
</dbReference>
<dbReference type="Proteomes" id="UP000095651">
    <property type="component" value="Unassembled WGS sequence"/>
</dbReference>
<proteinExistence type="predicted"/>